<evidence type="ECO:0000259" key="4">
    <source>
        <dbReference type="Pfam" id="PF13462"/>
    </source>
</evidence>
<dbReference type="InterPro" id="IPR012336">
    <property type="entry name" value="Thioredoxin-like_fold"/>
</dbReference>
<keyword evidence="6" id="KW-1185">Reference proteome</keyword>
<dbReference type="CDD" id="cd03019">
    <property type="entry name" value="DsbA_DsbA"/>
    <property type="match status" value="1"/>
</dbReference>
<evidence type="ECO:0000256" key="2">
    <source>
        <dbReference type="PIRNR" id="PIRNR001488"/>
    </source>
</evidence>
<keyword evidence="2" id="KW-1015">Disulfide bond</keyword>
<sequence length="209" mass="23643">MKSWSMALLMITAMGSVMAQENSSAPASKYQAGIHYQIINPAWETDQDEPVVYEFFSYMCPGCFGFEPVMNELKSALNEGQKIVRVPVAFYPQWEPHVKTFFALQAMGKREQVHQSLFNAIHQQKKPLRDLQAIGQWLAAAHGIDQQVFLQQANSFQVDTQIRKARQMMTAMGVSRIPALVVNGQYKPNFQQVGEANEIIDLTVELSMK</sequence>
<accession>A0ABV7J9B8</accession>
<evidence type="ECO:0000313" key="5">
    <source>
        <dbReference type="EMBL" id="MFC3194529.1"/>
    </source>
</evidence>
<dbReference type="PANTHER" id="PTHR35891">
    <property type="entry name" value="THIOL:DISULFIDE INTERCHANGE PROTEIN DSBA"/>
    <property type="match status" value="1"/>
</dbReference>
<dbReference type="EMBL" id="JBHRTS010000004">
    <property type="protein sequence ID" value="MFC3194529.1"/>
    <property type="molecule type" value="Genomic_DNA"/>
</dbReference>
<dbReference type="InterPro" id="IPR023205">
    <property type="entry name" value="DsbA/DsbL"/>
</dbReference>
<dbReference type="Gene3D" id="3.40.30.10">
    <property type="entry name" value="Glutaredoxin"/>
    <property type="match status" value="1"/>
</dbReference>
<keyword evidence="1 3" id="KW-0732">Signal</keyword>
<dbReference type="PIRSF" id="PIRSF001488">
    <property type="entry name" value="Tdi_protein"/>
    <property type="match status" value="1"/>
</dbReference>
<feature type="domain" description="Thioredoxin-like fold" evidence="4">
    <location>
        <begin position="51"/>
        <end position="201"/>
    </location>
</feature>
<gene>
    <name evidence="5" type="ORF">ACFODZ_09800</name>
</gene>
<evidence type="ECO:0000256" key="3">
    <source>
        <dbReference type="SAM" id="SignalP"/>
    </source>
</evidence>
<feature type="signal peptide" evidence="3">
    <location>
        <begin position="1"/>
        <end position="19"/>
    </location>
</feature>
<name>A0ABV7J9B8_9GAMM</name>
<comment type="subcellular location">
    <subcellularLocation>
        <location evidence="2">Periplasm</location>
    </subcellularLocation>
</comment>
<comment type="caution">
    <text evidence="5">The sequence shown here is derived from an EMBL/GenBank/DDBJ whole genome shotgun (WGS) entry which is preliminary data.</text>
</comment>
<dbReference type="Pfam" id="PF13462">
    <property type="entry name" value="Thioredoxin_4"/>
    <property type="match status" value="1"/>
</dbReference>
<dbReference type="PANTHER" id="PTHR35891:SF2">
    <property type="entry name" value="THIOL:DISULFIDE INTERCHANGE PROTEIN DSBA"/>
    <property type="match status" value="1"/>
</dbReference>
<protein>
    <recommendedName>
        <fullName evidence="2">Thiol:disulfide interchange protein</fullName>
    </recommendedName>
</protein>
<evidence type="ECO:0000256" key="1">
    <source>
        <dbReference type="ARBA" id="ARBA00022729"/>
    </source>
</evidence>
<reference evidence="6" key="1">
    <citation type="journal article" date="2019" name="Int. J. Syst. Evol. Microbiol.">
        <title>The Global Catalogue of Microorganisms (GCM) 10K type strain sequencing project: providing services to taxonomists for standard genome sequencing and annotation.</title>
        <authorList>
            <consortium name="The Broad Institute Genomics Platform"/>
            <consortium name="The Broad Institute Genome Sequencing Center for Infectious Disease"/>
            <person name="Wu L."/>
            <person name="Ma J."/>
        </authorList>
    </citation>
    <scope>NUCLEOTIDE SEQUENCE [LARGE SCALE GENOMIC DNA]</scope>
    <source>
        <strain evidence="6">KCTC 42953</strain>
    </source>
</reference>
<dbReference type="Proteomes" id="UP001595533">
    <property type="component" value="Unassembled WGS sequence"/>
</dbReference>
<dbReference type="RefSeq" id="WP_077411235.1">
    <property type="nucleotide sequence ID" value="NZ_JBHRTS010000004.1"/>
</dbReference>
<comment type="similarity">
    <text evidence="2">Belongs to the thioredoxin family.</text>
</comment>
<dbReference type="SUPFAM" id="SSF52833">
    <property type="entry name" value="Thioredoxin-like"/>
    <property type="match status" value="1"/>
</dbReference>
<dbReference type="InterPro" id="IPR036249">
    <property type="entry name" value="Thioredoxin-like_sf"/>
</dbReference>
<proteinExistence type="inferred from homology"/>
<dbReference type="InterPro" id="IPR050824">
    <property type="entry name" value="Thiol_disulfide_DsbA"/>
</dbReference>
<feature type="chain" id="PRO_5045848625" description="Thiol:disulfide interchange protein" evidence="3">
    <location>
        <begin position="20"/>
        <end position="209"/>
    </location>
</feature>
<evidence type="ECO:0000313" key="6">
    <source>
        <dbReference type="Proteomes" id="UP001595533"/>
    </source>
</evidence>
<keyword evidence="2" id="KW-0574">Periplasm</keyword>
<organism evidence="5 6">
    <name type="scientific">Marinicella sediminis</name>
    <dbReference type="NCBI Taxonomy" id="1792834"/>
    <lineage>
        <taxon>Bacteria</taxon>
        <taxon>Pseudomonadati</taxon>
        <taxon>Pseudomonadota</taxon>
        <taxon>Gammaproteobacteria</taxon>
        <taxon>Lysobacterales</taxon>
        <taxon>Marinicellaceae</taxon>
        <taxon>Marinicella</taxon>
    </lineage>
</organism>